<gene>
    <name evidence="1" type="ORF">PACLA_8A050309</name>
</gene>
<accession>A0A7D9DNH5</accession>
<evidence type="ECO:0000313" key="1">
    <source>
        <dbReference type="EMBL" id="CAB3989913.1"/>
    </source>
</evidence>
<name>A0A7D9DNH5_PARCT</name>
<sequence>FPWNSFRYKHQHNNRLRSLTSTGFAFQSRLLDLSVKRGTCCDNDKEEELDNLLFSTNKSQGRGKIWEDHRQSYQTVKTLAAIVILDTGAKRTEKLNEREPPHRSFINWIQIRWKEPSMDPLSIILQRKIPLMNFKGKERVCPAVLLKKVMEQPERCQFVHGTMSKCSQFTNSQRG</sequence>
<organism evidence="1 2">
    <name type="scientific">Paramuricea clavata</name>
    <name type="common">Red gorgonian</name>
    <name type="synonym">Violescent sea-whip</name>
    <dbReference type="NCBI Taxonomy" id="317549"/>
    <lineage>
        <taxon>Eukaryota</taxon>
        <taxon>Metazoa</taxon>
        <taxon>Cnidaria</taxon>
        <taxon>Anthozoa</taxon>
        <taxon>Octocorallia</taxon>
        <taxon>Malacalcyonacea</taxon>
        <taxon>Plexauridae</taxon>
        <taxon>Paramuricea</taxon>
    </lineage>
</organism>
<evidence type="ECO:0000313" key="2">
    <source>
        <dbReference type="Proteomes" id="UP001152795"/>
    </source>
</evidence>
<proteinExistence type="predicted"/>
<feature type="non-terminal residue" evidence="1">
    <location>
        <position position="1"/>
    </location>
</feature>
<dbReference type="Proteomes" id="UP001152795">
    <property type="component" value="Unassembled WGS sequence"/>
</dbReference>
<reference evidence="1" key="1">
    <citation type="submission" date="2020-04" db="EMBL/GenBank/DDBJ databases">
        <authorList>
            <person name="Alioto T."/>
            <person name="Alioto T."/>
            <person name="Gomez Garrido J."/>
        </authorList>
    </citation>
    <scope>NUCLEOTIDE SEQUENCE</scope>
    <source>
        <strain evidence="1">A484AB</strain>
    </source>
</reference>
<keyword evidence="2" id="KW-1185">Reference proteome</keyword>
<comment type="caution">
    <text evidence="1">The sequence shown here is derived from an EMBL/GenBank/DDBJ whole genome shotgun (WGS) entry which is preliminary data.</text>
</comment>
<dbReference type="EMBL" id="CACRXK020001568">
    <property type="protein sequence ID" value="CAB3989913.1"/>
    <property type="molecule type" value="Genomic_DNA"/>
</dbReference>
<dbReference type="AlphaFoldDB" id="A0A7D9DNH5"/>
<protein>
    <submittedName>
        <fullName evidence="1">Uncharacterized protein</fullName>
    </submittedName>
</protein>